<dbReference type="GO" id="GO:0016491">
    <property type="term" value="F:oxidoreductase activity"/>
    <property type="evidence" value="ECO:0007669"/>
    <property type="project" value="InterPro"/>
</dbReference>
<sequence>MTQVSSGASGTSQALTDGNEKKTTKIVWKADPEALLRRGTPVSSSGSVEISRLRHWLELECHKSAGLRVLVMASTLHSDIIAEMSPFITGETPYRGFAQLTIACSSDDALQQWKTQTEKAKNTVIFTVWNGISDMGESKFDLIIAGHPGARDETSGPELAHWQHAMTLSGRIIIAHGQRGKTNGTNGHNTLPDANIAELQVKSSHGPDFSVLVNQSVKATPATEVCLLLPSSSDVPLLARTLEGVLKQENRTTRKVYLDDVASLKDRLVISLLDDSFTTTWNKTEFEHFQTLIASAKHVFWITTGTQMLTSSEAGLKGAPLLGLLRVLRNEFPQITLAHIDLSPTFDVSSARGVELIVDSWKTSVDDTATEKDLELAEVNGNIFLPRVVEHASMDAEIASSKGLARPASKDISTCGPLRLVTGHMDVRELAWENDDEADKPLGPEEVEVSVADISIDPFGSNDGENLGSQLTGRVVQYGSEVTGLLKGDRVAVFGSRVCRTHVRRHQSLLLKLDEHVPLQGSAASIWTLMLAYHVLKHITYLASGNSILIQNGATELGQALLRLASQTEKAKIFATVKNAEQKSQLLQTFRLPKESIIIVNQHEKNASLASYLVLKTQGVGIDIMVSSGLGATIDDDLATCLSDFGRLAVVLGPGQAFQTPPGLLQGNVSFSTIDPDALVIIQDTLKKILAPGLGIQPGDVDVDRPLYELGVDSFKAVEIRNQLFRELKSDVSVFEILSPNSLAYLANQLVSRSLLVSPQASEC</sequence>
<dbReference type="SMART" id="SM00829">
    <property type="entry name" value="PKS_ER"/>
    <property type="match status" value="1"/>
</dbReference>
<reference evidence="6 7" key="1">
    <citation type="submission" date="2020-07" db="EMBL/GenBank/DDBJ databases">
        <title>Telomere length de novo assembly of all 7 chromosomes of the fungus, Metarhizium brunneum, using a novel assembly pipeline.</title>
        <authorList>
            <person name="Saud z."/>
            <person name="Kortsinoglou A."/>
            <person name="Kouvelis V.N."/>
            <person name="Butt T.M."/>
        </authorList>
    </citation>
    <scope>NUCLEOTIDE SEQUENCE [LARGE SCALE GENOMIC DNA]</scope>
    <source>
        <strain evidence="6 7">4556</strain>
    </source>
</reference>
<dbReference type="CDD" id="cd05195">
    <property type="entry name" value="enoyl_red"/>
    <property type="match status" value="1"/>
</dbReference>
<dbReference type="Proteomes" id="UP000510686">
    <property type="component" value="Chromosome 3"/>
</dbReference>
<feature type="domain" description="Carrier" evidence="5">
    <location>
        <begin position="680"/>
        <end position="754"/>
    </location>
</feature>
<keyword evidence="7" id="KW-1185">Reference proteome</keyword>
<keyword evidence="2" id="KW-0597">Phosphoprotein</keyword>
<dbReference type="GO" id="GO:0016740">
    <property type="term" value="F:transferase activity"/>
    <property type="evidence" value="ECO:0007669"/>
    <property type="project" value="UniProtKB-KW"/>
</dbReference>
<evidence type="ECO:0000256" key="4">
    <source>
        <dbReference type="ARBA" id="ARBA00023268"/>
    </source>
</evidence>
<dbReference type="OrthoDB" id="5154019at2759"/>
<dbReference type="SMART" id="SM00823">
    <property type="entry name" value="PKS_PP"/>
    <property type="match status" value="1"/>
</dbReference>
<dbReference type="Gene3D" id="3.90.180.10">
    <property type="entry name" value="Medium-chain alcohol dehydrogenases, catalytic domain"/>
    <property type="match status" value="1"/>
</dbReference>
<keyword evidence="1" id="KW-0596">Phosphopantetheine</keyword>
<proteinExistence type="predicted"/>
<dbReference type="SUPFAM" id="SSF50129">
    <property type="entry name" value="GroES-like"/>
    <property type="match status" value="1"/>
</dbReference>
<dbReference type="Pfam" id="PF23114">
    <property type="entry name" value="NAD-bd_HRPKS_sdrA"/>
    <property type="match status" value="1"/>
</dbReference>
<dbReference type="InterPro" id="IPR036291">
    <property type="entry name" value="NAD(P)-bd_dom_sf"/>
</dbReference>
<dbReference type="EMBL" id="CP058934">
    <property type="protein sequence ID" value="QLI69925.1"/>
    <property type="molecule type" value="Genomic_DNA"/>
</dbReference>
<dbReference type="InterPro" id="IPR036736">
    <property type="entry name" value="ACP-like_sf"/>
</dbReference>
<protein>
    <submittedName>
        <fullName evidence="6">Highly reducing polyketide synthase alnA</fullName>
    </submittedName>
</protein>
<keyword evidence="4" id="KW-0511">Multifunctional enzyme</keyword>
<dbReference type="InterPro" id="IPR056501">
    <property type="entry name" value="NAD-bd_HRPKS_sdrA"/>
</dbReference>
<evidence type="ECO:0000259" key="5">
    <source>
        <dbReference type="PROSITE" id="PS50075"/>
    </source>
</evidence>
<evidence type="ECO:0000313" key="6">
    <source>
        <dbReference type="EMBL" id="QLI69925.1"/>
    </source>
</evidence>
<evidence type="ECO:0000256" key="3">
    <source>
        <dbReference type="ARBA" id="ARBA00022679"/>
    </source>
</evidence>
<dbReference type="InterPro" id="IPR009081">
    <property type="entry name" value="PP-bd_ACP"/>
</dbReference>
<dbReference type="Gene3D" id="3.40.50.720">
    <property type="entry name" value="NAD(P)-binding Rossmann-like Domain"/>
    <property type="match status" value="1"/>
</dbReference>
<organism evidence="6 7">
    <name type="scientific">Metarhizium brunneum</name>
    <dbReference type="NCBI Taxonomy" id="500148"/>
    <lineage>
        <taxon>Eukaryota</taxon>
        <taxon>Fungi</taxon>
        <taxon>Dikarya</taxon>
        <taxon>Ascomycota</taxon>
        <taxon>Pezizomycotina</taxon>
        <taxon>Sordariomycetes</taxon>
        <taxon>Hypocreomycetidae</taxon>
        <taxon>Hypocreales</taxon>
        <taxon>Clavicipitaceae</taxon>
        <taxon>Metarhizium</taxon>
    </lineage>
</organism>
<dbReference type="InterPro" id="IPR050444">
    <property type="entry name" value="Polyketide_Synthase"/>
</dbReference>
<dbReference type="Pfam" id="PF00550">
    <property type="entry name" value="PP-binding"/>
    <property type="match status" value="1"/>
</dbReference>
<evidence type="ECO:0000256" key="2">
    <source>
        <dbReference type="ARBA" id="ARBA00022553"/>
    </source>
</evidence>
<dbReference type="SUPFAM" id="SSF47336">
    <property type="entry name" value="ACP-like"/>
    <property type="match status" value="1"/>
</dbReference>
<dbReference type="PANTHER" id="PTHR45681">
    <property type="entry name" value="POLYKETIDE SYNTHASE 44-RELATED"/>
    <property type="match status" value="1"/>
</dbReference>
<dbReference type="GeneID" id="26243064"/>
<accession>A0A7D5Z1V2</accession>
<dbReference type="GO" id="GO:0031177">
    <property type="term" value="F:phosphopantetheine binding"/>
    <property type="evidence" value="ECO:0007669"/>
    <property type="project" value="InterPro"/>
</dbReference>
<dbReference type="InterPro" id="IPR020843">
    <property type="entry name" value="ER"/>
</dbReference>
<evidence type="ECO:0000313" key="7">
    <source>
        <dbReference type="Proteomes" id="UP000510686"/>
    </source>
</evidence>
<keyword evidence="3" id="KW-0808">Transferase</keyword>
<gene>
    <name evidence="6" type="primary">alnA_3</name>
    <name evidence="6" type="ORF">G6M90_00g060850</name>
</gene>
<name>A0A7D5Z1V2_9HYPO</name>
<dbReference type="SUPFAM" id="SSF51735">
    <property type="entry name" value="NAD(P)-binding Rossmann-fold domains"/>
    <property type="match status" value="2"/>
</dbReference>
<dbReference type="InterPro" id="IPR011032">
    <property type="entry name" value="GroES-like_sf"/>
</dbReference>
<dbReference type="RefSeq" id="XP_065986902.1">
    <property type="nucleotide sequence ID" value="XM_066130709.1"/>
</dbReference>
<dbReference type="Gene3D" id="1.10.1200.10">
    <property type="entry name" value="ACP-like"/>
    <property type="match status" value="1"/>
</dbReference>
<dbReference type="PANTHER" id="PTHR45681:SF6">
    <property type="entry name" value="POLYKETIDE SYNTHASE 37"/>
    <property type="match status" value="1"/>
</dbReference>
<dbReference type="InterPro" id="IPR020806">
    <property type="entry name" value="PKS_PP-bd"/>
</dbReference>
<dbReference type="KEGG" id="mbrn:26243064"/>
<dbReference type="AlphaFoldDB" id="A0A7D5Z1V2"/>
<dbReference type="PROSITE" id="PS50075">
    <property type="entry name" value="CARRIER"/>
    <property type="match status" value="1"/>
</dbReference>
<evidence type="ECO:0000256" key="1">
    <source>
        <dbReference type="ARBA" id="ARBA00022450"/>
    </source>
</evidence>